<keyword evidence="9" id="KW-1185">Reference proteome</keyword>
<evidence type="ECO:0000256" key="5">
    <source>
        <dbReference type="SAM" id="MobiDB-lite"/>
    </source>
</evidence>
<evidence type="ECO:0000256" key="6">
    <source>
        <dbReference type="SAM" id="Phobius"/>
    </source>
</evidence>
<evidence type="ECO:0000313" key="9">
    <source>
        <dbReference type="Proteomes" id="UP000287336"/>
    </source>
</evidence>
<dbReference type="RefSeq" id="WP_126945223.1">
    <property type="nucleotide sequence ID" value="NZ_RZHG01000010.1"/>
</dbReference>
<evidence type="ECO:0000313" key="8">
    <source>
        <dbReference type="EMBL" id="RUR32422.1"/>
    </source>
</evidence>
<feature type="domain" description="Peptidase S49" evidence="7">
    <location>
        <begin position="195"/>
        <end position="336"/>
    </location>
</feature>
<sequence length="383" mass="41927">MSDEQQRGDNGSGSPASDDFPGKESGDRWTDGPEVAPQAKQQPLTGAQSEGVKSGGAKGDDAETLRERQRLAQLEMMDRWVGGVLTEQRRTRRWKLFFRLLLLAIVLTSVTAMLYRVFFAEPTASLPTQRHLALVEVHGVITSDSPANAERIIKGLNRAWSSRSAAAIVLHIDSPGGSPVQSQRIYAEIMRLRDQGDKPIIAVIEDIGASGAYYIASAADSIVASRASLVGSIGVIYAGFGFQEAINQIGVERRVMTAGENKAFLDPFQPLDDDVAQFWQGVLTQTHQQFIDDVKAGRGERLSDSPELFSGLVWSGEQALELGLVDELASLEQVARAQVGEADWENYTPSLDPFERLTRRFTQTAAEVLGLQRTQAPLRFQAQ</sequence>
<accession>A0A433KS24</accession>
<dbReference type="PANTHER" id="PTHR42987">
    <property type="entry name" value="PEPTIDASE S49"/>
    <property type="match status" value="1"/>
</dbReference>
<dbReference type="EMBL" id="RZHG01000010">
    <property type="protein sequence ID" value="RUR32422.1"/>
    <property type="molecule type" value="Genomic_DNA"/>
</dbReference>
<evidence type="ECO:0000256" key="3">
    <source>
        <dbReference type="ARBA" id="ARBA00022801"/>
    </source>
</evidence>
<dbReference type="GO" id="GO:0008236">
    <property type="term" value="F:serine-type peptidase activity"/>
    <property type="evidence" value="ECO:0007669"/>
    <property type="project" value="UniProtKB-KW"/>
</dbReference>
<keyword evidence="3" id="KW-0378">Hydrolase</keyword>
<dbReference type="InterPro" id="IPR004635">
    <property type="entry name" value="Pept_S49_SppA"/>
</dbReference>
<dbReference type="GO" id="GO:0006508">
    <property type="term" value="P:proteolysis"/>
    <property type="evidence" value="ECO:0007669"/>
    <property type="project" value="UniProtKB-KW"/>
</dbReference>
<evidence type="ECO:0000256" key="2">
    <source>
        <dbReference type="ARBA" id="ARBA00022670"/>
    </source>
</evidence>
<comment type="caution">
    <text evidence="8">The sequence shown here is derived from an EMBL/GenBank/DDBJ whole genome shotgun (WGS) entry which is preliminary data.</text>
</comment>
<dbReference type="NCBIfam" id="TIGR00706">
    <property type="entry name" value="SppA_dom"/>
    <property type="match status" value="1"/>
</dbReference>
<dbReference type="InterPro" id="IPR047272">
    <property type="entry name" value="S49_SppA_C"/>
</dbReference>
<keyword evidence="6" id="KW-0812">Transmembrane</keyword>
<keyword evidence="6" id="KW-1133">Transmembrane helix</keyword>
<dbReference type="Gene3D" id="6.20.330.10">
    <property type="match status" value="1"/>
</dbReference>
<name>A0A433KS24_9GAMM</name>
<keyword evidence="6" id="KW-0472">Membrane</keyword>
<gene>
    <name evidence="8" type="primary">sppA</name>
    <name evidence="8" type="ORF">ELY33_05675</name>
</gene>
<dbReference type="AlphaFoldDB" id="A0A433KS24"/>
<proteinExistence type="inferred from homology"/>
<feature type="region of interest" description="Disordered" evidence="5">
    <location>
        <begin position="1"/>
        <end position="63"/>
    </location>
</feature>
<dbReference type="OrthoDB" id="9764363at2"/>
<dbReference type="Pfam" id="PF01343">
    <property type="entry name" value="Peptidase_S49"/>
    <property type="match status" value="1"/>
</dbReference>
<feature type="compositionally biased region" description="Basic and acidic residues" evidence="5">
    <location>
        <begin position="20"/>
        <end position="31"/>
    </location>
</feature>
<feature type="compositionally biased region" description="Polar residues" evidence="5">
    <location>
        <begin position="39"/>
        <end position="48"/>
    </location>
</feature>
<organism evidence="8 9">
    <name type="scientific">Vreelandella andesensis</name>
    <dbReference type="NCBI Taxonomy" id="447567"/>
    <lineage>
        <taxon>Bacteria</taxon>
        <taxon>Pseudomonadati</taxon>
        <taxon>Pseudomonadota</taxon>
        <taxon>Gammaproteobacteria</taxon>
        <taxon>Oceanospirillales</taxon>
        <taxon>Halomonadaceae</taxon>
        <taxon>Vreelandella</taxon>
    </lineage>
</organism>
<protein>
    <submittedName>
        <fullName evidence="8">Signal peptide peptidase SppA</fullName>
    </submittedName>
</protein>
<comment type="similarity">
    <text evidence="1">Belongs to the peptidase S49 family.</text>
</comment>
<keyword evidence="2" id="KW-0645">Protease</keyword>
<evidence type="ECO:0000256" key="4">
    <source>
        <dbReference type="ARBA" id="ARBA00022825"/>
    </source>
</evidence>
<reference evidence="8 9" key="1">
    <citation type="submission" date="2018-12" db="EMBL/GenBank/DDBJ databases">
        <title>three novel Halomonas strain isolated from plants.</title>
        <authorList>
            <person name="Sun C."/>
        </authorList>
    </citation>
    <scope>NUCLEOTIDE SEQUENCE [LARGE SCALE GENOMIC DNA]</scope>
    <source>
        <strain evidence="8 9">DSM 19434</strain>
    </source>
</reference>
<dbReference type="Gene3D" id="3.90.226.10">
    <property type="entry name" value="2-enoyl-CoA Hydratase, Chain A, domain 1"/>
    <property type="match status" value="1"/>
</dbReference>
<feature type="transmembrane region" description="Helical" evidence="6">
    <location>
        <begin position="96"/>
        <end position="118"/>
    </location>
</feature>
<evidence type="ECO:0000256" key="1">
    <source>
        <dbReference type="ARBA" id="ARBA00008683"/>
    </source>
</evidence>
<dbReference type="CDD" id="cd07023">
    <property type="entry name" value="S49_Sppa_N_C"/>
    <property type="match status" value="1"/>
</dbReference>
<dbReference type="PANTHER" id="PTHR42987:SF8">
    <property type="entry name" value="PROTEINASE"/>
    <property type="match status" value="1"/>
</dbReference>
<dbReference type="InterPro" id="IPR002142">
    <property type="entry name" value="Peptidase_S49"/>
</dbReference>
<evidence type="ECO:0000259" key="7">
    <source>
        <dbReference type="Pfam" id="PF01343"/>
    </source>
</evidence>
<dbReference type="SUPFAM" id="SSF52096">
    <property type="entry name" value="ClpP/crotonase"/>
    <property type="match status" value="1"/>
</dbReference>
<dbReference type="InterPro" id="IPR029045">
    <property type="entry name" value="ClpP/crotonase-like_dom_sf"/>
</dbReference>
<keyword evidence="4" id="KW-0720">Serine protease</keyword>
<dbReference type="Proteomes" id="UP000287336">
    <property type="component" value="Unassembled WGS sequence"/>
</dbReference>